<dbReference type="EMBL" id="PKPP01003485">
    <property type="protein sequence ID" value="PWA69233.1"/>
    <property type="molecule type" value="Genomic_DNA"/>
</dbReference>
<organism evidence="1 2">
    <name type="scientific">Artemisia annua</name>
    <name type="common">Sweet wormwood</name>
    <dbReference type="NCBI Taxonomy" id="35608"/>
    <lineage>
        <taxon>Eukaryota</taxon>
        <taxon>Viridiplantae</taxon>
        <taxon>Streptophyta</taxon>
        <taxon>Embryophyta</taxon>
        <taxon>Tracheophyta</taxon>
        <taxon>Spermatophyta</taxon>
        <taxon>Magnoliopsida</taxon>
        <taxon>eudicotyledons</taxon>
        <taxon>Gunneridae</taxon>
        <taxon>Pentapetalae</taxon>
        <taxon>asterids</taxon>
        <taxon>campanulids</taxon>
        <taxon>Asterales</taxon>
        <taxon>Asteraceae</taxon>
        <taxon>Asteroideae</taxon>
        <taxon>Anthemideae</taxon>
        <taxon>Artemisiinae</taxon>
        <taxon>Artemisia</taxon>
    </lineage>
</organism>
<sequence>MDRMSYSEYLLMIVCKQTHLTLLQEKQFKKIWFLDQGEDHCYVTSRMVSEANHLLSSIYDGVSSLKDDCPQKHPATHNHEPDVFGISLHSCTFVAVIRSLCLFMNGVCRPDETALSFFKDANSKSEPADAYNVIVVSAITYTSTGTPSMVPFQENKRKRHSDSCYYDTDLGSVQNDVNQVVTSNKHQMLGGSPLSIHPYANSISKVAGGCTIFRRGTPYMDAAAFLLIWVCNALHSQCKMQTYLSAIVVYLYAHDYKQSEQCAMSLTITHHAVDQHYRNFLQGCKLNKTIFLLACQVKEHLIGSNGSKGVKRQKYISNA</sequence>
<proteinExistence type="predicted"/>
<dbReference type="STRING" id="35608.A0A2U1N6X7"/>
<accession>A0A2U1N6X7</accession>
<reference evidence="1 2" key="1">
    <citation type="journal article" date="2018" name="Mol. Plant">
        <title>The genome of Artemisia annua provides insight into the evolution of Asteraceae family and artemisinin biosynthesis.</title>
        <authorList>
            <person name="Shen Q."/>
            <person name="Zhang L."/>
            <person name="Liao Z."/>
            <person name="Wang S."/>
            <person name="Yan T."/>
            <person name="Shi P."/>
            <person name="Liu M."/>
            <person name="Fu X."/>
            <person name="Pan Q."/>
            <person name="Wang Y."/>
            <person name="Lv Z."/>
            <person name="Lu X."/>
            <person name="Zhang F."/>
            <person name="Jiang W."/>
            <person name="Ma Y."/>
            <person name="Chen M."/>
            <person name="Hao X."/>
            <person name="Li L."/>
            <person name="Tang Y."/>
            <person name="Lv G."/>
            <person name="Zhou Y."/>
            <person name="Sun X."/>
            <person name="Brodelius P.E."/>
            <person name="Rose J.K.C."/>
            <person name="Tang K."/>
        </authorList>
    </citation>
    <scope>NUCLEOTIDE SEQUENCE [LARGE SCALE GENOMIC DNA]</scope>
    <source>
        <strain evidence="2">cv. Huhao1</strain>
        <tissue evidence="1">Leaf</tissue>
    </source>
</reference>
<evidence type="ECO:0000313" key="2">
    <source>
        <dbReference type="Proteomes" id="UP000245207"/>
    </source>
</evidence>
<keyword evidence="2" id="KW-1185">Reference proteome</keyword>
<dbReference type="Proteomes" id="UP000245207">
    <property type="component" value="Unassembled WGS sequence"/>
</dbReference>
<gene>
    <name evidence="1" type="ORF">CTI12_AA298080</name>
</gene>
<comment type="caution">
    <text evidence="1">The sequence shown here is derived from an EMBL/GenBank/DDBJ whole genome shotgun (WGS) entry which is preliminary data.</text>
</comment>
<evidence type="ECO:0000313" key="1">
    <source>
        <dbReference type="EMBL" id="PWA69233.1"/>
    </source>
</evidence>
<protein>
    <submittedName>
        <fullName evidence="1">NSF attachment protein</fullName>
    </submittedName>
</protein>
<dbReference type="AlphaFoldDB" id="A0A2U1N6X7"/>
<name>A0A2U1N6X7_ARTAN</name>